<reference evidence="2" key="1">
    <citation type="submission" date="2021-06" db="EMBL/GenBank/DDBJ databases">
        <authorList>
            <person name="Hodson N. C."/>
            <person name="Mongue J. A."/>
            <person name="Jaron S. K."/>
        </authorList>
    </citation>
    <scope>NUCLEOTIDE SEQUENCE</scope>
</reference>
<proteinExistence type="predicted"/>
<gene>
    <name evidence="2" type="ORF">AFUS01_LOCUS20510</name>
</gene>
<feature type="non-terminal residue" evidence="2">
    <location>
        <position position="62"/>
    </location>
</feature>
<dbReference type="AlphaFoldDB" id="A0A8J2PCK8"/>
<dbReference type="InterPro" id="IPR048735">
    <property type="entry name" value="Slowpoke-like_C"/>
</dbReference>
<dbReference type="Pfam" id="PF21014">
    <property type="entry name" value="Slowpoke_C"/>
    <property type="match status" value="1"/>
</dbReference>
<feature type="non-terminal residue" evidence="2">
    <location>
        <position position="1"/>
    </location>
</feature>
<comment type="caution">
    <text evidence="2">The sequence shown here is derived from an EMBL/GenBank/DDBJ whole genome shotgun (WGS) entry which is preliminary data.</text>
</comment>
<organism evidence="2 3">
    <name type="scientific">Allacma fusca</name>
    <dbReference type="NCBI Taxonomy" id="39272"/>
    <lineage>
        <taxon>Eukaryota</taxon>
        <taxon>Metazoa</taxon>
        <taxon>Ecdysozoa</taxon>
        <taxon>Arthropoda</taxon>
        <taxon>Hexapoda</taxon>
        <taxon>Collembola</taxon>
        <taxon>Symphypleona</taxon>
        <taxon>Sminthuridae</taxon>
        <taxon>Allacma</taxon>
    </lineage>
</organism>
<evidence type="ECO:0000313" key="3">
    <source>
        <dbReference type="Proteomes" id="UP000708208"/>
    </source>
</evidence>
<dbReference type="Proteomes" id="UP000708208">
    <property type="component" value="Unassembled WGS sequence"/>
</dbReference>
<keyword evidence="3" id="KW-1185">Reference proteome</keyword>
<evidence type="ECO:0000313" key="2">
    <source>
        <dbReference type="EMBL" id="CAG7731961.1"/>
    </source>
</evidence>
<dbReference type="OrthoDB" id="7326583at2759"/>
<sequence>ITSVLSLSLSAVNVPWIRRFRDTSSSPDASSKRYVITNPPDDFTMLPTDQVRPVVDVVMFLL</sequence>
<protein>
    <recommendedName>
        <fullName evidence="1">Ca2+-activated K+ channel Slowpoke-like C-terminal domain-containing protein</fullName>
    </recommendedName>
</protein>
<name>A0A8J2PCK8_9HEXA</name>
<feature type="domain" description="Ca2+-activated K+ channel Slowpoke-like C-terminal" evidence="1">
    <location>
        <begin position="18"/>
        <end position="51"/>
    </location>
</feature>
<evidence type="ECO:0000259" key="1">
    <source>
        <dbReference type="Pfam" id="PF21014"/>
    </source>
</evidence>
<accession>A0A8J2PCK8</accession>
<dbReference type="EMBL" id="CAJVCH010222263">
    <property type="protein sequence ID" value="CAG7731961.1"/>
    <property type="molecule type" value="Genomic_DNA"/>
</dbReference>